<dbReference type="Proteomes" id="UP000789920">
    <property type="component" value="Unassembled WGS sequence"/>
</dbReference>
<protein>
    <submittedName>
        <fullName evidence="1">28648_t:CDS:1</fullName>
    </submittedName>
</protein>
<feature type="non-terminal residue" evidence="1">
    <location>
        <position position="282"/>
    </location>
</feature>
<organism evidence="1 2">
    <name type="scientific">Racocetra persica</name>
    <dbReference type="NCBI Taxonomy" id="160502"/>
    <lineage>
        <taxon>Eukaryota</taxon>
        <taxon>Fungi</taxon>
        <taxon>Fungi incertae sedis</taxon>
        <taxon>Mucoromycota</taxon>
        <taxon>Glomeromycotina</taxon>
        <taxon>Glomeromycetes</taxon>
        <taxon>Diversisporales</taxon>
        <taxon>Gigasporaceae</taxon>
        <taxon>Racocetra</taxon>
    </lineage>
</organism>
<dbReference type="EMBL" id="CAJVQC010060686">
    <property type="protein sequence ID" value="CAG8801038.1"/>
    <property type="molecule type" value="Genomic_DNA"/>
</dbReference>
<name>A0ACA9RNR4_9GLOM</name>
<keyword evidence="2" id="KW-1185">Reference proteome</keyword>
<sequence length="282" mass="33635">FVNSKEICRCKYNWNPYQDCCYNESDVIKENKFSDLELYQMMLFSVISSIADKFPDLSKNKIPRIPVNEEFEDAPEITPIKEEFEDTKEMEDVKFPEINTVEEMTDVISGTVNPINYNLAKEKQHFTYDLWIRMIKDMEDDDDIEKFGDDKYWDLSIHSLQQNNQPFDWNVLPANYQQMIQLYRMALYYKKMVERVSANPQITYQYIQNILMFQQIHAGFVAIKTANDAKKFYDRWNVYISTNIEDDNYFQYKNLPPGIPDAIAGSRRKREEDSDDDDYSRK</sequence>
<reference evidence="1" key="1">
    <citation type="submission" date="2021-06" db="EMBL/GenBank/DDBJ databases">
        <authorList>
            <person name="Kallberg Y."/>
            <person name="Tangrot J."/>
            <person name="Rosling A."/>
        </authorList>
    </citation>
    <scope>NUCLEOTIDE SEQUENCE</scope>
    <source>
        <strain evidence="1">MA461A</strain>
    </source>
</reference>
<gene>
    <name evidence="1" type="ORF">RPERSI_LOCUS21038</name>
</gene>
<evidence type="ECO:0000313" key="2">
    <source>
        <dbReference type="Proteomes" id="UP000789920"/>
    </source>
</evidence>
<evidence type="ECO:0000313" key="1">
    <source>
        <dbReference type="EMBL" id="CAG8801038.1"/>
    </source>
</evidence>
<accession>A0ACA9RNR4</accession>
<proteinExistence type="predicted"/>
<feature type="non-terminal residue" evidence="1">
    <location>
        <position position="1"/>
    </location>
</feature>
<comment type="caution">
    <text evidence="1">The sequence shown here is derived from an EMBL/GenBank/DDBJ whole genome shotgun (WGS) entry which is preliminary data.</text>
</comment>